<reference evidence="1" key="1">
    <citation type="journal article" date="2020" name="Nature">
        <title>Giant virus diversity and host interactions through global metagenomics.</title>
        <authorList>
            <person name="Schulz F."/>
            <person name="Roux S."/>
            <person name="Paez-Espino D."/>
            <person name="Jungbluth S."/>
            <person name="Walsh D.A."/>
            <person name="Denef V.J."/>
            <person name="McMahon K.D."/>
            <person name="Konstantinidis K.T."/>
            <person name="Eloe-Fadrosh E.A."/>
            <person name="Kyrpides N.C."/>
            <person name="Woyke T."/>
        </authorList>
    </citation>
    <scope>NUCLEOTIDE SEQUENCE</scope>
    <source>
        <strain evidence="1">GVMAG-M-3300018868-6</strain>
    </source>
</reference>
<dbReference type="AlphaFoldDB" id="A0A6C0BVQ6"/>
<proteinExistence type="predicted"/>
<sequence>MTLVKKKFDELDYVFIKPPPLYSLIKMREFNIKNVAFFWCDYTQKLQKIKMLMENTFLNNKAKDEFLVNFARFQRTLNAFKKLVKMWRIKKKFLFYPNTTDLKGNELSEYKHHLVIDLIENKTIYSFYILDLLKMWNMALRQRMYVIETPTKLKNPYTNLEFSASNLYNIYYKARFNRIRIPLPVEMHFNCSFSMTLLLHNYGSQLREFAISDYTESDDVSLYNELIAIQNDYGYLLPKLRVRESFSEIIKMKQIKIYNPIIQAYCFMSYSNNSHLISRYNSLFFKLVDAYAKEASIFF</sequence>
<evidence type="ECO:0000313" key="1">
    <source>
        <dbReference type="EMBL" id="QHS95619.1"/>
    </source>
</evidence>
<accession>A0A6C0BVQ6</accession>
<name>A0A6C0BVQ6_9ZZZZ</name>
<organism evidence="1">
    <name type="scientific">viral metagenome</name>
    <dbReference type="NCBI Taxonomy" id="1070528"/>
    <lineage>
        <taxon>unclassified sequences</taxon>
        <taxon>metagenomes</taxon>
        <taxon>organismal metagenomes</taxon>
    </lineage>
</organism>
<protein>
    <submittedName>
        <fullName evidence="1">Uncharacterized protein</fullName>
    </submittedName>
</protein>
<dbReference type="EMBL" id="MN739254">
    <property type="protein sequence ID" value="QHS95619.1"/>
    <property type="molecule type" value="Genomic_DNA"/>
</dbReference>